<dbReference type="OrthoDB" id="9814826at2"/>
<evidence type="ECO:0000313" key="5">
    <source>
        <dbReference type="Proteomes" id="UP000219901"/>
    </source>
</evidence>
<dbReference type="AlphaFoldDB" id="A0A2A7ATU2"/>
<evidence type="ECO:0000259" key="1">
    <source>
        <dbReference type="Pfam" id="PF03551"/>
    </source>
</evidence>
<dbReference type="Proteomes" id="UP000220005">
    <property type="component" value="Unassembled WGS sequence"/>
</dbReference>
<protein>
    <submittedName>
        <fullName evidence="3">PadR family transcriptional regulator</fullName>
    </submittedName>
</protein>
<evidence type="ECO:0000313" key="6">
    <source>
        <dbReference type="Proteomes" id="UP000220005"/>
    </source>
</evidence>
<gene>
    <name evidence="4" type="ORF">C4N22_00065</name>
    <name evidence="2" type="ORF">CGS55_05170</name>
    <name evidence="3" type="ORF">CGS58_02965</name>
</gene>
<dbReference type="SUPFAM" id="SSF46785">
    <property type="entry name" value="Winged helix' DNA-binding domain"/>
    <property type="match status" value="1"/>
</dbReference>
<organism evidence="3 6">
    <name type="scientific">Faecalibacterium prausnitzii</name>
    <dbReference type="NCBI Taxonomy" id="853"/>
    <lineage>
        <taxon>Bacteria</taxon>
        <taxon>Bacillati</taxon>
        <taxon>Bacillota</taxon>
        <taxon>Clostridia</taxon>
        <taxon>Eubacteriales</taxon>
        <taxon>Oscillospiraceae</taxon>
        <taxon>Faecalibacterium</taxon>
    </lineage>
</organism>
<proteinExistence type="predicted"/>
<dbReference type="Pfam" id="PF03551">
    <property type="entry name" value="PadR"/>
    <property type="match status" value="1"/>
</dbReference>
<dbReference type="PANTHER" id="PTHR33169:SF13">
    <property type="entry name" value="PADR-FAMILY TRANSCRIPTIONAL REGULATOR"/>
    <property type="match status" value="1"/>
</dbReference>
<dbReference type="InterPro" id="IPR005149">
    <property type="entry name" value="Tscrpt_reg_PadR_N"/>
</dbReference>
<reference evidence="3" key="2">
    <citation type="submission" date="2017-07" db="EMBL/GenBank/DDBJ databases">
        <authorList>
            <person name="Sun Z.S."/>
            <person name="Albrecht U."/>
            <person name="Echele G."/>
            <person name="Lee C.C."/>
        </authorList>
    </citation>
    <scope>NUCLEOTIDE SEQUENCE</scope>
    <source>
        <strain evidence="2">CNCM I 4546</strain>
        <strain evidence="3">CNCM I 4575</strain>
    </source>
</reference>
<dbReference type="Proteomes" id="UP000250583">
    <property type="component" value="Unassembled WGS sequence"/>
</dbReference>
<evidence type="ECO:0000313" key="7">
    <source>
        <dbReference type="Proteomes" id="UP000250583"/>
    </source>
</evidence>
<dbReference type="PANTHER" id="PTHR33169">
    <property type="entry name" value="PADR-FAMILY TRANSCRIPTIONAL REGULATOR"/>
    <property type="match status" value="1"/>
</dbReference>
<evidence type="ECO:0000313" key="3">
    <source>
        <dbReference type="EMBL" id="PDX82448.1"/>
    </source>
</evidence>
<sequence>MKDYVQGGTLTEVTDLILLSLYEPRHGYAIIQFVEEVTNGRVLLGAGTLYGALSSLEQKGWIKLQSTESTSRKKVYLITPSGKEAVQTEIDRLHQLIDLAERISKEI</sequence>
<dbReference type="EMBL" id="NMTV01000034">
    <property type="protein sequence ID" value="PDX73151.1"/>
    <property type="molecule type" value="Genomic_DNA"/>
</dbReference>
<dbReference type="InterPro" id="IPR036388">
    <property type="entry name" value="WH-like_DNA-bd_sf"/>
</dbReference>
<evidence type="ECO:0000313" key="4">
    <source>
        <dbReference type="EMBL" id="RAW61119.1"/>
    </source>
</evidence>
<dbReference type="InterPro" id="IPR052509">
    <property type="entry name" value="Metal_resp_DNA-bind_regulator"/>
</dbReference>
<name>A0A2A7ATU2_9FIRM</name>
<comment type="caution">
    <text evidence="3">The sequence shown here is derived from an EMBL/GenBank/DDBJ whole genome shotgun (WGS) entry which is preliminary data.</text>
</comment>
<feature type="domain" description="Transcription regulator PadR N-terminal" evidence="1">
    <location>
        <begin position="18"/>
        <end position="87"/>
    </location>
</feature>
<dbReference type="EMBL" id="PRLE01000001">
    <property type="protein sequence ID" value="RAW61119.1"/>
    <property type="molecule type" value="Genomic_DNA"/>
</dbReference>
<accession>A0A2A7ATU2</accession>
<reference evidence="4 7" key="3">
    <citation type="submission" date="2018-02" db="EMBL/GenBank/DDBJ databases">
        <title>Complete genome sequencing of Faecalibacterium prausnitzii strains isolated from the human gut.</title>
        <authorList>
            <person name="Fitzgerald B.C."/>
            <person name="Shkoporov A.N."/>
            <person name="Ross P.R."/>
            <person name="Hill C."/>
        </authorList>
    </citation>
    <scope>NUCLEOTIDE SEQUENCE [LARGE SCALE GENOMIC DNA]</scope>
    <source>
        <strain evidence="4 7">APC923/61-1</strain>
    </source>
</reference>
<reference evidence="5 6" key="1">
    <citation type="journal article" date="2017" name="Front. Microbiol.">
        <title>New Insights into the Diversity of the Genus Faecalibacterium.</title>
        <authorList>
            <person name="Benevides L."/>
            <person name="Burman S."/>
            <person name="Martin R."/>
            <person name="Robert V."/>
            <person name="Thomas M."/>
            <person name="Miquel S."/>
            <person name="Chain F."/>
            <person name="Sokol H."/>
            <person name="Bermudez-Humaran L.G."/>
            <person name="Morrison M."/>
            <person name="Langella P."/>
            <person name="Azevedo V.A."/>
            <person name="Chatel J.M."/>
            <person name="Soares S."/>
        </authorList>
    </citation>
    <scope>NUCLEOTIDE SEQUENCE [LARGE SCALE GENOMIC DNA]</scope>
    <source>
        <strain evidence="2 5">CNCM I 4546</strain>
        <strain evidence="3 6">CNCM I 4575</strain>
    </source>
</reference>
<dbReference type="EMBL" id="NMTY01000004">
    <property type="protein sequence ID" value="PDX82448.1"/>
    <property type="molecule type" value="Genomic_DNA"/>
</dbReference>
<evidence type="ECO:0000313" key="2">
    <source>
        <dbReference type="EMBL" id="PDX73151.1"/>
    </source>
</evidence>
<dbReference type="RefSeq" id="WP_097782885.1">
    <property type="nucleotide sequence ID" value="NZ_JAQDKL010000017.1"/>
</dbReference>
<dbReference type="InterPro" id="IPR036390">
    <property type="entry name" value="WH_DNA-bd_sf"/>
</dbReference>
<dbReference type="Gene3D" id="1.10.10.10">
    <property type="entry name" value="Winged helix-like DNA-binding domain superfamily/Winged helix DNA-binding domain"/>
    <property type="match status" value="1"/>
</dbReference>
<dbReference type="Proteomes" id="UP000219901">
    <property type="component" value="Unassembled WGS sequence"/>
</dbReference>